<dbReference type="InterPro" id="IPR001559">
    <property type="entry name" value="Phosphotriesterase"/>
</dbReference>
<dbReference type="CDD" id="cd00530">
    <property type="entry name" value="PTE"/>
    <property type="match status" value="1"/>
</dbReference>
<comment type="cofactor">
    <cofactor evidence="4">
        <name>a divalent metal cation</name>
        <dbReference type="ChEBI" id="CHEBI:60240"/>
    </cofactor>
    <text evidence="4">Binds 2 divalent metal cations per subunit.</text>
</comment>
<feature type="binding site" evidence="4">
    <location>
        <position position="22"/>
    </location>
    <ligand>
        <name>Zn(2+)</name>
        <dbReference type="ChEBI" id="CHEBI:29105"/>
        <label>1</label>
    </ligand>
</feature>
<accession>A0A2M8Z5V8</accession>
<sequence>MSFVRTIFGDISPEEMGITYSHEHLLCVPPYWKERNADDLLLDDSEKTKGDMQDFKHLGGRTIVDATAIDYGRNVSGVAELARELDIQIIATAGFNKSFLWDAKLPEHLIPIVGNYHTYQEWMEQATVDQLTDHVIREVEVGLEGTSYKAGQVKTGTGYNSINPLEVKTIVAIAAAHHETKAPVHLHTEAGTMALEQIEILEREKVDISRVSFGHMDRNLDLYYYEKILSHGGFLSFDGLGKIKYAPESARIHVILELCKRGYEDQLLISHDLARKSYYRNYSYGIGLKFILDKWIPRFMEEADAAGLDGRILADKFLIDNPKRCFSFR</sequence>
<evidence type="ECO:0000313" key="6">
    <source>
        <dbReference type="EMBL" id="PJJ28833.1"/>
    </source>
</evidence>
<dbReference type="PROSITE" id="PS51347">
    <property type="entry name" value="PHOSPHOTRIESTERASE_2"/>
    <property type="match status" value="1"/>
</dbReference>
<dbReference type="Pfam" id="PF02126">
    <property type="entry name" value="PTE"/>
    <property type="match status" value="1"/>
</dbReference>
<comment type="similarity">
    <text evidence="5">Belongs to the metallo-dependent hydrolases superfamily. Phosphotriesterase family.</text>
</comment>
<dbReference type="RefSeq" id="WP_100305289.1">
    <property type="nucleotide sequence ID" value="NZ_PGET01000001.1"/>
</dbReference>
<feature type="binding site" description="via carbamate group" evidence="4">
    <location>
        <position position="154"/>
    </location>
    <ligand>
        <name>Zn(2+)</name>
        <dbReference type="ChEBI" id="CHEBI:29105"/>
        <label>1</label>
    </ligand>
</feature>
<evidence type="ECO:0000313" key="7">
    <source>
        <dbReference type="Proteomes" id="UP000231092"/>
    </source>
</evidence>
<dbReference type="PANTHER" id="PTHR10819">
    <property type="entry name" value="PHOSPHOTRIESTERASE-RELATED"/>
    <property type="match status" value="1"/>
</dbReference>
<evidence type="ECO:0000256" key="2">
    <source>
        <dbReference type="ARBA" id="ARBA00022801"/>
    </source>
</evidence>
<dbReference type="GO" id="GO:0016787">
    <property type="term" value="F:hydrolase activity"/>
    <property type="evidence" value="ECO:0007669"/>
    <property type="project" value="UniProtKB-KW"/>
</dbReference>
<protein>
    <submittedName>
        <fullName evidence="6">Phosphotriesterase-related protein</fullName>
    </submittedName>
</protein>
<proteinExistence type="inferred from homology"/>
<dbReference type="EMBL" id="PGET01000001">
    <property type="protein sequence ID" value="PJJ28833.1"/>
    <property type="molecule type" value="Genomic_DNA"/>
</dbReference>
<dbReference type="InterPro" id="IPR032466">
    <property type="entry name" value="Metal_Hydrolase"/>
</dbReference>
<keyword evidence="1 4" id="KW-0479">Metal-binding</keyword>
<dbReference type="GO" id="GO:0008270">
    <property type="term" value="F:zinc ion binding"/>
    <property type="evidence" value="ECO:0007669"/>
    <property type="project" value="InterPro"/>
</dbReference>
<dbReference type="PANTHER" id="PTHR10819:SF3">
    <property type="entry name" value="PHOSPHOTRIESTERASE-RELATED PROTEIN"/>
    <property type="match status" value="1"/>
</dbReference>
<feature type="binding site" evidence="4">
    <location>
        <position position="24"/>
    </location>
    <ligand>
        <name>Zn(2+)</name>
        <dbReference type="ChEBI" id="CHEBI:29105"/>
        <label>1</label>
    </ligand>
</feature>
<dbReference type="SUPFAM" id="SSF51556">
    <property type="entry name" value="Metallo-dependent hydrolases"/>
    <property type="match status" value="1"/>
</dbReference>
<feature type="binding site" description="via carbamate group" evidence="4">
    <location>
        <position position="154"/>
    </location>
    <ligand>
        <name>Zn(2+)</name>
        <dbReference type="ChEBI" id="CHEBI:29105"/>
        <label>2</label>
    </ligand>
</feature>
<comment type="caution">
    <text evidence="6">The sequence shown here is derived from an EMBL/GenBank/DDBJ whole genome shotgun (WGS) entry which is preliminary data.</text>
</comment>
<name>A0A2M8Z5V8_9FIRM</name>
<dbReference type="OrthoDB" id="105927at2"/>
<feature type="binding site" evidence="4">
    <location>
        <position position="272"/>
    </location>
    <ligand>
        <name>Zn(2+)</name>
        <dbReference type="ChEBI" id="CHEBI:29105"/>
        <label>1</label>
    </ligand>
</feature>
<feature type="modified residue" description="N6-carboxylysine" evidence="3 5">
    <location>
        <position position="154"/>
    </location>
</feature>
<dbReference type="Gene3D" id="3.20.20.140">
    <property type="entry name" value="Metal-dependent hydrolases"/>
    <property type="match status" value="1"/>
</dbReference>
<dbReference type="PIRSF" id="PIRSF016839">
    <property type="entry name" value="PhP"/>
    <property type="match status" value="1"/>
</dbReference>
<evidence type="ECO:0000256" key="4">
    <source>
        <dbReference type="PIRSR" id="PIRSR601559-51"/>
    </source>
</evidence>
<feature type="binding site" evidence="4">
    <location>
        <position position="215"/>
    </location>
    <ligand>
        <name>Zn(2+)</name>
        <dbReference type="ChEBI" id="CHEBI:29105"/>
        <label>2</label>
    </ligand>
</feature>
<gene>
    <name evidence="6" type="ORF">H171_2355</name>
</gene>
<feature type="binding site" evidence="4">
    <location>
        <position position="187"/>
    </location>
    <ligand>
        <name>Zn(2+)</name>
        <dbReference type="ChEBI" id="CHEBI:29105"/>
        <label>2</label>
    </ligand>
</feature>
<reference evidence="6 7" key="1">
    <citation type="submission" date="2017-11" db="EMBL/GenBank/DDBJ databases">
        <title>Understudied soil microbes with underappreciated capabilities: Untangling the Clostridium saccharolyticum group.</title>
        <authorList>
            <person name="Leschine S."/>
        </authorList>
    </citation>
    <scope>NUCLEOTIDE SEQUENCE [LARGE SCALE GENOMIC DNA]</scope>
    <source>
        <strain evidence="6 7">18A</strain>
    </source>
</reference>
<organism evidence="6 7">
    <name type="scientific">[Clostridium] celerecrescens 18A</name>
    <dbReference type="NCBI Taxonomy" id="1286362"/>
    <lineage>
        <taxon>Bacteria</taxon>
        <taxon>Bacillati</taxon>
        <taxon>Bacillota</taxon>
        <taxon>Clostridia</taxon>
        <taxon>Lachnospirales</taxon>
        <taxon>Lachnospiraceae</taxon>
        <taxon>Lacrimispora</taxon>
    </lineage>
</organism>
<evidence type="ECO:0000256" key="5">
    <source>
        <dbReference type="PROSITE-ProRule" id="PRU00679"/>
    </source>
</evidence>
<evidence type="ECO:0000256" key="1">
    <source>
        <dbReference type="ARBA" id="ARBA00022723"/>
    </source>
</evidence>
<keyword evidence="2" id="KW-0378">Hydrolase</keyword>
<evidence type="ECO:0000256" key="3">
    <source>
        <dbReference type="PIRSR" id="PIRSR601559-50"/>
    </source>
</evidence>
<dbReference type="Proteomes" id="UP000231092">
    <property type="component" value="Unassembled WGS sequence"/>
</dbReference>
<dbReference type="AlphaFoldDB" id="A0A2M8Z5V8"/>